<feature type="region of interest" description="Disordered" evidence="1">
    <location>
        <begin position="76"/>
        <end position="115"/>
    </location>
</feature>
<reference evidence="2 3" key="1">
    <citation type="submission" date="2024-01" db="EMBL/GenBank/DDBJ databases">
        <title>A draft genome for a cacao thread blight-causing isolate of Paramarasmius palmivorus.</title>
        <authorList>
            <person name="Baruah I.K."/>
            <person name="Bukari Y."/>
            <person name="Amoako-Attah I."/>
            <person name="Meinhardt L.W."/>
            <person name="Bailey B.A."/>
            <person name="Cohen S.P."/>
        </authorList>
    </citation>
    <scope>NUCLEOTIDE SEQUENCE [LARGE SCALE GENOMIC DNA]</scope>
    <source>
        <strain evidence="2 3">GH-12</strain>
    </source>
</reference>
<sequence length="319" mass="34605">MLYMLSEDWDNVLLIQANPSFDLSALIAACGKTNAPPNGVVDHPPLDPPEFKPPYILPFGSPLSLVPSTEQSLLPLTPLNSSPLVVRRPGPSTEGSLSPLTPYSSLTSDFEQPGPTVKGLQVELWEQVQGKKRHRRGKGHSNKKAKNDDTDRPPSLSLSPLPSHSPSPLLFHFPSLLASNSASPLLSTPASPYSSCSSLPVLDDQQGCNCQTEKKHKAHQAKWRRLKESGTSFLSSKNMKTSSPMVTDFNAQQMNEQTDGYLGHPSCVTNGDRQVYPLSELIGPALKHKFRLQTIPSNAASIPIIDKNGTVIGILVRPP</sequence>
<keyword evidence="3" id="KW-1185">Reference proteome</keyword>
<feature type="compositionally biased region" description="Low complexity" evidence="1">
    <location>
        <begin position="153"/>
        <end position="164"/>
    </location>
</feature>
<dbReference type="AlphaFoldDB" id="A0AAW0B324"/>
<evidence type="ECO:0000313" key="3">
    <source>
        <dbReference type="Proteomes" id="UP001383192"/>
    </source>
</evidence>
<evidence type="ECO:0000256" key="1">
    <source>
        <dbReference type="SAM" id="MobiDB-lite"/>
    </source>
</evidence>
<feature type="region of interest" description="Disordered" evidence="1">
    <location>
        <begin position="128"/>
        <end position="164"/>
    </location>
</feature>
<gene>
    <name evidence="2" type="ORF">VNI00_018136</name>
</gene>
<name>A0AAW0B324_9AGAR</name>
<feature type="compositionally biased region" description="Low complexity" evidence="1">
    <location>
        <begin position="96"/>
        <end position="108"/>
    </location>
</feature>
<dbReference type="Proteomes" id="UP001383192">
    <property type="component" value="Unassembled WGS sequence"/>
</dbReference>
<dbReference type="EMBL" id="JAYKXP010000213">
    <property type="protein sequence ID" value="KAK7019208.1"/>
    <property type="molecule type" value="Genomic_DNA"/>
</dbReference>
<feature type="compositionally biased region" description="Basic residues" evidence="1">
    <location>
        <begin position="130"/>
        <end position="144"/>
    </location>
</feature>
<protein>
    <submittedName>
        <fullName evidence="2">Uncharacterized protein</fullName>
    </submittedName>
</protein>
<comment type="caution">
    <text evidence="2">The sequence shown here is derived from an EMBL/GenBank/DDBJ whole genome shotgun (WGS) entry which is preliminary data.</text>
</comment>
<proteinExistence type="predicted"/>
<evidence type="ECO:0000313" key="2">
    <source>
        <dbReference type="EMBL" id="KAK7019208.1"/>
    </source>
</evidence>
<organism evidence="2 3">
    <name type="scientific">Paramarasmius palmivorus</name>
    <dbReference type="NCBI Taxonomy" id="297713"/>
    <lineage>
        <taxon>Eukaryota</taxon>
        <taxon>Fungi</taxon>
        <taxon>Dikarya</taxon>
        <taxon>Basidiomycota</taxon>
        <taxon>Agaricomycotina</taxon>
        <taxon>Agaricomycetes</taxon>
        <taxon>Agaricomycetidae</taxon>
        <taxon>Agaricales</taxon>
        <taxon>Marasmiineae</taxon>
        <taxon>Marasmiaceae</taxon>
        <taxon>Paramarasmius</taxon>
    </lineage>
</organism>
<accession>A0AAW0B324</accession>